<dbReference type="AlphaFoldDB" id="A0A0F9V0M3"/>
<proteinExistence type="predicted"/>
<protein>
    <submittedName>
        <fullName evidence="1">Uncharacterized protein</fullName>
    </submittedName>
</protein>
<gene>
    <name evidence="1" type="ORF">LCGC14_0542430</name>
</gene>
<sequence>MTKDERTALRETLLAQQDGECAICHQRQATAKGLCHIPFRAALICRACSTFLCAFQERASVGVGVSDLTTFLRRSIIAVEPEPTESAPESVHQLMIGGVPCELVDGEWISVDKSE</sequence>
<dbReference type="EMBL" id="LAZR01000727">
    <property type="protein sequence ID" value="KKN59408.1"/>
    <property type="molecule type" value="Genomic_DNA"/>
</dbReference>
<accession>A0A0F9V0M3</accession>
<reference evidence="1" key="1">
    <citation type="journal article" date="2015" name="Nature">
        <title>Complex archaea that bridge the gap between prokaryotes and eukaryotes.</title>
        <authorList>
            <person name="Spang A."/>
            <person name="Saw J.H."/>
            <person name="Jorgensen S.L."/>
            <person name="Zaremba-Niedzwiedzka K."/>
            <person name="Martijn J."/>
            <person name="Lind A.E."/>
            <person name="van Eijk R."/>
            <person name="Schleper C."/>
            <person name="Guy L."/>
            <person name="Ettema T.J."/>
        </authorList>
    </citation>
    <scope>NUCLEOTIDE SEQUENCE</scope>
</reference>
<name>A0A0F9V0M3_9ZZZZ</name>
<organism evidence="1">
    <name type="scientific">marine sediment metagenome</name>
    <dbReference type="NCBI Taxonomy" id="412755"/>
    <lineage>
        <taxon>unclassified sequences</taxon>
        <taxon>metagenomes</taxon>
        <taxon>ecological metagenomes</taxon>
    </lineage>
</organism>
<evidence type="ECO:0000313" key="1">
    <source>
        <dbReference type="EMBL" id="KKN59408.1"/>
    </source>
</evidence>
<comment type="caution">
    <text evidence="1">The sequence shown here is derived from an EMBL/GenBank/DDBJ whole genome shotgun (WGS) entry which is preliminary data.</text>
</comment>